<sequence>MLAVYLQDRNEEYLELADRMILGITNMRDRWIMPDGNLEYAYLVDDSMGFVDYTYLTYNDLFKVQLLLEQINGTRNADLDVLMKSKRTWMNANSSSDYLK</sequence>
<gene>
    <name evidence="1" type="ORF">ASZ90_017974</name>
</gene>
<comment type="caution">
    <text evidence="1">The sequence shown here is derived from an EMBL/GenBank/DDBJ whole genome shotgun (WGS) entry which is preliminary data.</text>
</comment>
<dbReference type="EMBL" id="LNQE01001844">
    <property type="protein sequence ID" value="KUG04613.1"/>
    <property type="molecule type" value="Genomic_DNA"/>
</dbReference>
<evidence type="ECO:0000313" key="1">
    <source>
        <dbReference type="EMBL" id="KUG04613.1"/>
    </source>
</evidence>
<dbReference type="AlphaFoldDB" id="A0A0W8E7J5"/>
<accession>A0A0W8E7J5</accession>
<reference evidence="1" key="1">
    <citation type="journal article" date="2015" name="Proc. Natl. Acad. Sci. U.S.A.">
        <title>Networks of energetic and metabolic interactions define dynamics in microbial communities.</title>
        <authorList>
            <person name="Embree M."/>
            <person name="Liu J.K."/>
            <person name="Al-Bassam M.M."/>
            <person name="Zengler K."/>
        </authorList>
    </citation>
    <scope>NUCLEOTIDE SEQUENCE</scope>
</reference>
<protein>
    <submittedName>
        <fullName evidence="1">Uncharacterized protein</fullName>
    </submittedName>
</protein>
<organism evidence="1">
    <name type="scientific">hydrocarbon metagenome</name>
    <dbReference type="NCBI Taxonomy" id="938273"/>
    <lineage>
        <taxon>unclassified sequences</taxon>
        <taxon>metagenomes</taxon>
        <taxon>ecological metagenomes</taxon>
    </lineage>
</organism>
<name>A0A0W8E7J5_9ZZZZ</name>
<proteinExistence type="predicted"/>